<dbReference type="Gene3D" id="2.170.130.10">
    <property type="entry name" value="TonB-dependent receptor, plug domain"/>
    <property type="match status" value="1"/>
</dbReference>
<dbReference type="InterPro" id="IPR039426">
    <property type="entry name" value="TonB-dep_rcpt-like"/>
</dbReference>
<keyword evidence="3 12" id="KW-1134">Transmembrane beta strand</keyword>
<dbReference type="SUPFAM" id="SSF56935">
    <property type="entry name" value="Porins"/>
    <property type="match status" value="1"/>
</dbReference>
<evidence type="ECO:0000256" key="12">
    <source>
        <dbReference type="PROSITE-ProRule" id="PRU01360"/>
    </source>
</evidence>
<keyword evidence="10 12" id="KW-0472">Membrane</keyword>
<feature type="signal peptide" evidence="15">
    <location>
        <begin position="1"/>
        <end position="27"/>
    </location>
</feature>
<gene>
    <name evidence="18" type="ORF">MTR62_11065</name>
</gene>
<evidence type="ECO:0000256" key="2">
    <source>
        <dbReference type="ARBA" id="ARBA00022448"/>
    </source>
</evidence>
<evidence type="ECO:0000256" key="8">
    <source>
        <dbReference type="ARBA" id="ARBA00023065"/>
    </source>
</evidence>
<keyword evidence="7" id="KW-0408">Iron</keyword>
<feature type="short sequence motif" description="TonB C-terminal box" evidence="13">
    <location>
        <begin position="805"/>
        <end position="822"/>
    </location>
</feature>
<keyword evidence="11 12" id="KW-0998">Cell outer membrane</keyword>
<accession>A0ABT0BEF9</accession>
<evidence type="ECO:0000256" key="14">
    <source>
        <dbReference type="RuleBase" id="RU003357"/>
    </source>
</evidence>
<evidence type="ECO:0000256" key="7">
    <source>
        <dbReference type="ARBA" id="ARBA00023004"/>
    </source>
</evidence>
<keyword evidence="9 14" id="KW-0798">TonB box</keyword>
<dbReference type="PANTHER" id="PTHR32552">
    <property type="entry name" value="FERRICHROME IRON RECEPTOR-RELATED"/>
    <property type="match status" value="1"/>
</dbReference>
<keyword evidence="18" id="KW-0675">Receptor</keyword>
<dbReference type="PROSITE" id="PS01156">
    <property type="entry name" value="TONB_DEPENDENT_REC_2"/>
    <property type="match status" value="1"/>
</dbReference>
<dbReference type="InterPro" id="IPR037066">
    <property type="entry name" value="Plug_dom_sf"/>
</dbReference>
<evidence type="ECO:0000256" key="1">
    <source>
        <dbReference type="ARBA" id="ARBA00004571"/>
    </source>
</evidence>
<dbReference type="Pfam" id="PF07715">
    <property type="entry name" value="Plug"/>
    <property type="match status" value="1"/>
</dbReference>
<sequence>MKFHTILKSATSAMAVSAAFLAMPALAQSTGSVDFEGGEIVVKGKTDLSVAGVEIPDSPKAKQVLTQELIGRGTPGQTINDTINLVPGVSFQNYDGYGSSGGSLMIRGFDDTRISQTFDGIPLNDTGNYALYSNQQLDPELIEQVNVNLGTTDVDSPTAAATGSTVNYQSMLPSHEFGARMVGTVGDYNKMRVFGMINTGDLTSSGTRAWFSASRDTYDALYGNFGKIKKTQFNARIYQPLGDNGDFISLAGHLNNNRNNMASDWVLSTTSGIPTSKQARDDYEVARCTIPAGTTGVADAASSCGSAWEYRYNPSKTGNVRFQSRFTLSDKLVLSVDAYYQYTSANGGGTTVGYEGYFSDTMTGYINGNPYFGGVDLNGDGDTMDAVRVSTPSQTRTNRIGVISSLRYNIDDNNRIRLAYTYDRGRHRQTGEVGLLQSNGLAVNYFNVDTALTDSEGNVLEKRDRLSYAILHQVSGEYSGDFANDALHVNAGVRVPFMRRNLTQNCITTSSSGYVNCFTTNATDEATNLASGTYGAPDNRVFNFSRVLPTAGFVYDITSELGLNFNYSKGLQAPGTDNLYNTFYYEQGTAGAAKPKPETSDNFDLGLRYHTGMIQASFGGWYTIFSNRLSSAYDPAVDRTTYTNLGTVDRYGLDATFAVQPDPHFKAYVFGSYLWSKIRDDVVTGSGADDIAPTKGKMEGGVPSYTLGGRVEGNAGPVSVGLEAKRTGSRYYNSRNEAVLNSSGDQIWGAKVPAYTVVNLDARFNLGFLGMGDKTYLQANVTNLFDKFYYGAFDDAGITKTGTTYAYIGAPRTFSASINMQF</sequence>
<reference evidence="18" key="1">
    <citation type="submission" date="2022-03" db="EMBL/GenBank/DDBJ databases">
        <title>Identification of a novel bacterium isolated from mangrove sediments.</title>
        <authorList>
            <person name="Pan X."/>
        </authorList>
    </citation>
    <scope>NUCLEOTIDE SEQUENCE</scope>
    <source>
        <strain evidence="18">B1949</strain>
    </source>
</reference>
<dbReference type="PANTHER" id="PTHR32552:SF89">
    <property type="entry name" value="CATECHOLATE SIDEROPHORE RECEPTOR FIU"/>
    <property type="match status" value="1"/>
</dbReference>
<feature type="domain" description="TonB-dependent receptor plug" evidence="17">
    <location>
        <begin position="57"/>
        <end position="163"/>
    </location>
</feature>
<evidence type="ECO:0000256" key="6">
    <source>
        <dbReference type="ARBA" id="ARBA00022729"/>
    </source>
</evidence>
<evidence type="ECO:0000256" key="13">
    <source>
        <dbReference type="PROSITE-ProRule" id="PRU10144"/>
    </source>
</evidence>
<evidence type="ECO:0000256" key="5">
    <source>
        <dbReference type="ARBA" id="ARBA00022692"/>
    </source>
</evidence>
<dbReference type="Proteomes" id="UP001162881">
    <property type="component" value="Unassembled WGS sequence"/>
</dbReference>
<evidence type="ECO:0000256" key="15">
    <source>
        <dbReference type="SAM" id="SignalP"/>
    </source>
</evidence>
<keyword evidence="8" id="KW-0406">Ion transport</keyword>
<evidence type="ECO:0000256" key="10">
    <source>
        <dbReference type="ARBA" id="ARBA00023136"/>
    </source>
</evidence>
<comment type="subcellular location">
    <subcellularLocation>
        <location evidence="1 12">Cell outer membrane</location>
        <topology evidence="1 12">Multi-pass membrane protein</topology>
    </subcellularLocation>
</comment>
<dbReference type="InterPro" id="IPR012910">
    <property type="entry name" value="Plug_dom"/>
</dbReference>
<feature type="domain" description="TonB-dependent receptor-like beta-barrel" evidence="16">
    <location>
        <begin position="306"/>
        <end position="784"/>
    </location>
</feature>
<protein>
    <submittedName>
        <fullName evidence="18">TonB-dependent receptor</fullName>
    </submittedName>
</protein>
<dbReference type="EMBL" id="JALHLF010000038">
    <property type="protein sequence ID" value="MCJ2183228.1"/>
    <property type="molecule type" value="Genomic_DNA"/>
</dbReference>
<dbReference type="InterPro" id="IPR036942">
    <property type="entry name" value="Beta-barrel_TonB_sf"/>
</dbReference>
<evidence type="ECO:0000313" key="18">
    <source>
        <dbReference type="EMBL" id="MCJ2183228.1"/>
    </source>
</evidence>
<organism evidence="18 19">
    <name type="scientific">Novosphingobium organovorum</name>
    <dbReference type="NCBI Taxonomy" id="2930092"/>
    <lineage>
        <taxon>Bacteria</taxon>
        <taxon>Pseudomonadati</taxon>
        <taxon>Pseudomonadota</taxon>
        <taxon>Alphaproteobacteria</taxon>
        <taxon>Sphingomonadales</taxon>
        <taxon>Sphingomonadaceae</taxon>
        <taxon>Novosphingobium</taxon>
    </lineage>
</organism>
<evidence type="ECO:0000256" key="9">
    <source>
        <dbReference type="ARBA" id="ARBA00023077"/>
    </source>
</evidence>
<feature type="chain" id="PRO_5046427591" evidence="15">
    <location>
        <begin position="28"/>
        <end position="822"/>
    </location>
</feature>
<evidence type="ECO:0000259" key="17">
    <source>
        <dbReference type="Pfam" id="PF07715"/>
    </source>
</evidence>
<dbReference type="PROSITE" id="PS52016">
    <property type="entry name" value="TONB_DEPENDENT_REC_3"/>
    <property type="match status" value="1"/>
</dbReference>
<evidence type="ECO:0000256" key="11">
    <source>
        <dbReference type="ARBA" id="ARBA00023237"/>
    </source>
</evidence>
<evidence type="ECO:0000256" key="4">
    <source>
        <dbReference type="ARBA" id="ARBA00022496"/>
    </source>
</evidence>
<comment type="caution">
    <text evidence="18">The sequence shown here is derived from an EMBL/GenBank/DDBJ whole genome shotgun (WGS) entry which is preliminary data.</text>
</comment>
<comment type="similarity">
    <text evidence="12 14">Belongs to the TonB-dependent receptor family.</text>
</comment>
<dbReference type="InterPro" id="IPR000531">
    <property type="entry name" value="Beta-barrel_TonB"/>
</dbReference>
<evidence type="ECO:0000313" key="19">
    <source>
        <dbReference type="Proteomes" id="UP001162881"/>
    </source>
</evidence>
<keyword evidence="4" id="KW-0410">Iron transport</keyword>
<evidence type="ECO:0000256" key="3">
    <source>
        <dbReference type="ARBA" id="ARBA00022452"/>
    </source>
</evidence>
<evidence type="ECO:0000259" key="16">
    <source>
        <dbReference type="Pfam" id="PF00593"/>
    </source>
</evidence>
<keyword evidence="6 15" id="KW-0732">Signal</keyword>
<dbReference type="InterPro" id="IPR010917">
    <property type="entry name" value="TonB_rcpt_CS"/>
</dbReference>
<keyword evidence="5 12" id="KW-0812">Transmembrane</keyword>
<dbReference type="Pfam" id="PF00593">
    <property type="entry name" value="TonB_dep_Rec_b-barrel"/>
    <property type="match status" value="1"/>
</dbReference>
<dbReference type="RefSeq" id="WP_244020823.1">
    <property type="nucleotide sequence ID" value="NZ_JALHLF010000038.1"/>
</dbReference>
<proteinExistence type="inferred from homology"/>
<dbReference type="Gene3D" id="2.40.170.20">
    <property type="entry name" value="TonB-dependent receptor, beta-barrel domain"/>
    <property type="match status" value="1"/>
</dbReference>
<name>A0ABT0BEF9_9SPHN</name>
<keyword evidence="2 12" id="KW-0813">Transport</keyword>
<keyword evidence="19" id="KW-1185">Reference proteome</keyword>